<dbReference type="GO" id="GO:0005737">
    <property type="term" value="C:cytoplasm"/>
    <property type="evidence" value="ECO:0007669"/>
    <property type="project" value="UniProtKB-SubCell"/>
</dbReference>
<keyword evidence="3 5" id="KW-0698">rRNA processing</keyword>
<feature type="domain" description="RimM N-terminal" evidence="6">
    <location>
        <begin position="22"/>
        <end position="103"/>
    </location>
</feature>
<dbReference type="InterPro" id="IPR009000">
    <property type="entry name" value="Transl_B-barrel_sf"/>
</dbReference>
<dbReference type="PANTHER" id="PTHR33692:SF1">
    <property type="entry name" value="RIBOSOME MATURATION FACTOR RIMM"/>
    <property type="match status" value="1"/>
</dbReference>
<dbReference type="GO" id="GO:0005840">
    <property type="term" value="C:ribosome"/>
    <property type="evidence" value="ECO:0007669"/>
    <property type="project" value="InterPro"/>
</dbReference>
<dbReference type="InterPro" id="IPR056792">
    <property type="entry name" value="PRC_RimM"/>
</dbReference>
<evidence type="ECO:0000256" key="1">
    <source>
        <dbReference type="ARBA" id="ARBA00022490"/>
    </source>
</evidence>
<name>A0A7U6GJH2_9GAMM</name>
<dbReference type="InterPro" id="IPR011961">
    <property type="entry name" value="RimM"/>
</dbReference>
<dbReference type="KEGG" id="tbn:TBH_C1856"/>
<dbReference type="HAMAP" id="MF_00014">
    <property type="entry name" value="Ribosome_mat_RimM"/>
    <property type="match status" value="1"/>
</dbReference>
<dbReference type="GO" id="GO:0042274">
    <property type="term" value="P:ribosomal small subunit biogenesis"/>
    <property type="evidence" value="ECO:0007669"/>
    <property type="project" value="UniProtKB-UniRule"/>
</dbReference>
<dbReference type="PANTHER" id="PTHR33692">
    <property type="entry name" value="RIBOSOME MATURATION FACTOR RIMM"/>
    <property type="match status" value="1"/>
</dbReference>
<evidence type="ECO:0000313" key="8">
    <source>
        <dbReference type="EMBL" id="BAO44771.1"/>
    </source>
</evidence>
<dbReference type="Pfam" id="PF24986">
    <property type="entry name" value="PRC_RimM"/>
    <property type="match status" value="1"/>
</dbReference>
<dbReference type="EMBL" id="AP012273">
    <property type="protein sequence ID" value="BAO44771.1"/>
    <property type="molecule type" value="Genomic_DNA"/>
</dbReference>
<keyword evidence="1 5" id="KW-0963">Cytoplasm</keyword>
<comment type="domain">
    <text evidence="5">The PRC barrel domain binds ribosomal protein uS19.</text>
</comment>
<dbReference type="InterPro" id="IPR036976">
    <property type="entry name" value="RimM_N_sf"/>
</dbReference>
<evidence type="ECO:0000256" key="3">
    <source>
        <dbReference type="ARBA" id="ARBA00022552"/>
    </source>
</evidence>
<proteinExistence type="inferred from homology"/>
<dbReference type="Pfam" id="PF01782">
    <property type="entry name" value="RimM"/>
    <property type="match status" value="1"/>
</dbReference>
<keyword evidence="9" id="KW-1185">Reference proteome</keyword>
<evidence type="ECO:0000259" key="6">
    <source>
        <dbReference type="Pfam" id="PF01782"/>
    </source>
</evidence>
<dbReference type="GO" id="GO:0006364">
    <property type="term" value="P:rRNA processing"/>
    <property type="evidence" value="ECO:0007669"/>
    <property type="project" value="UniProtKB-UniRule"/>
</dbReference>
<gene>
    <name evidence="5" type="primary">rimM</name>
    <name evidence="8" type="ORF">TBH_C1856</name>
</gene>
<dbReference type="NCBIfam" id="TIGR02273">
    <property type="entry name" value="16S_RimM"/>
    <property type="match status" value="1"/>
</dbReference>
<evidence type="ECO:0000313" key="9">
    <source>
        <dbReference type="Proteomes" id="UP000031631"/>
    </source>
</evidence>
<dbReference type="AlphaFoldDB" id="A0A7U6GJH2"/>
<evidence type="ECO:0000256" key="5">
    <source>
        <dbReference type="HAMAP-Rule" id="MF_00014"/>
    </source>
</evidence>
<dbReference type="Gene3D" id="2.30.30.240">
    <property type="entry name" value="PRC-barrel domain"/>
    <property type="match status" value="1"/>
</dbReference>
<comment type="subcellular location">
    <subcellularLocation>
        <location evidence="5">Cytoplasm</location>
    </subcellularLocation>
</comment>
<comment type="similarity">
    <text evidence="5">Belongs to the RimM family.</text>
</comment>
<evidence type="ECO:0000259" key="7">
    <source>
        <dbReference type="Pfam" id="PF24986"/>
    </source>
</evidence>
<keyword evidence="2 5" id="KW-0690">Ribosome biogenesis</keyword>
<dbReference type="GO" id="GO:0043022">
    <property type="term" value="F:ribosome binding"/>
    <property type="evidence" value="ECO:0007669"/>
    <property type="project" value="InterPro"/>
</dbReference>
<dbReference type="InterPro" id="IPR011033">
    <property type="entry name" value="PRC_barrel-like_sf"/>
</dbReference>
<dbReference type="SUPFAM" id="SSF50447">
    <property type="entry name" value="Translation proteins"/>
    <property type="match status" value="1"/>
</dbReference>
<organism evidence="8 9">
    <name type="scientific">Thiolapillus brandeum</name>
    <dbReference type="NCBI Taxonomy" id="1076588"/>
    <lineage>
        <taxon>Bacteria</taxon>
        <taxon>Pseudomonadati</taxon>
        <taxon>Pseudomonadota</taxon>
        <taxon>Gammaproteobacteria</taxon>
        <taxon>Chromatiales</taxon>
        <taxon>Sedimenticolaceae</taxon>
        <taxon>Thiolapillus</taxon>
    </lineage>
</organism>
<dbReference type="Proteomes" id="UP000031631">
    <property type="component" value="Chromosome"/>
</dbReference>
<dbReference type="SUPFAM" id="SSF50346">
    <property type="entry name" value="PRC-barrel domain"/>
    <property type="match status" value="1"/>
</dbReference>
<evidence type="ECO:0000256" key="2">
    <source>
        <dbReference type="ARBA" id="ARBA00022517"/>
    </source>
</evidence>
<comment type="function">
    <text evidence="5">An accessory protein needed during the final step in the assembly of 30S ribosomal subunit, possibly for assembly of the head region. Essential for efficient processing of 16S rRNA. May be needed both before and after RbfA during the maturation of 16S rRNA. It has affinity for free ribosomal 30S subunits but not for 70S ribosomes.</text>
</comment>
<protein>
    <recommendedName>
        <fullName evidence="5">Ribosome maturation factor RimM</fullName>
    </recommendedName>
</protein>
<reference evidence="8 9" key="1">
    <citation type="journal article" date="2014" name="PLoS ONE">
        <title>Physiological and genomic features of a novel sulfur-oxidizing gammaproteobacterium belonging to a previously uncultivated symbiotic lineage isolated from a hydrothermal vent.</title>
        <authorList>
            <person name="Nunoura T."/>
            <person name="Takaki Y."/>
            <person name="Kazama H."/>
            <person name="Kakuta J."/>
            <person name="Shimamura S."/>
            <person name="Makita H."/>
            <person name="Hirai M."/>
            <person name="Miyazaki M."/>
            <person name="Takai K."/>
        </authorList>
    </citation>
    <scope>NUCLEOTIDE SEQUENCE [LARGE SCALE GENOMIC DNA]</scope>
    <source>
        <strain evidence="8 9">Hiromi1</strain>
    </source>
</reference>
<dbReference type="Gene3D" id="2.40.30.60">
    <property type="entry name" value="RimM"/>
    <property type="match status" value="1"/>
</dbReference>
<sequence length="182" mass="20924">MADSRVKKAEFEGDGPERLVTLGRVSGLHGVQGWLKVYSDTRPRENILNYSPWYLRQGQDWEAVSLEHGRRQGKLVLAKLQGCRDRETARELLGADIAVRRSQLQDNLAEDEFYWTDLEGLQVLTLEGAELGRVSHLMETGANDVLVVRGERERLLPWIWEQVIREVDLEAGRILVDWDPEF</sequence>
<keyword evidence="4 5" id="KW-0143">Chaperone</keyword>
<dbReference type="InterPro" id="IPR002676">
    <property type="entry name" value="RimM_N"/>
</dbReference>
<feature type="domain" description="Ribosome maturation factor RimM PRC barrel" evidence="7">
    <location>
        <begin position="115"/>
        <end position="179"/>
    </location>
</feature>
<evidence type="ECO:0000256" key="4">
    <source>
        <dbReference type="ARBA" id="ARBA00023186"/>
    </source>
</evidence>
<comment type="subunit">
    <text evidence="5">Binds ribosomal protein uS19.</text>
</comment>
<accession>A0A7U6GJH2</accession>